<dbReference type="InterPro" id="IPR036390">
    <property type="entry name" value="WH_DNA-bd_sf"/>
</dbReference>
<dbReference type="InterPro" id="IPR036388">
    <property type="entry name" value="WH-like_DNA-bd_sf"/>
</dbReference>
<dbReference type="SMART" id="SM00347">
    <property type="entry name" value="HTH_MARR"/>
    <property type="match status" value="1"/>
</dbReference>
<evidence type="ECO:0000259" key="1">
    <source>
        <dbReference type="PROSITE" id="PS50995"/>
    </source>
</evidence>
<gene>
    <name evidence="2" type="ORF">Vlu01_04030</name>
</gene>
<keyword evidence="3" id="KW-1185">Reference proteome</keyword>
<dbReference type="SUPFAM" id="SSF46785">
    <property type="entry name" value="Winged helix' DNA-binding domain"/>
    <property type="match status" value="1"/>
</dbReference>
<evidence type="ECO:0000313" key="3">
    <source>
        <dbReference type="Proteomes" id="UP000643165"/>
    </source>
</evidence>
<proteinExistence type="predicted"/>
<organism evidence="2 3">
    <name type="scientific">Micromonospora lutea</name>
    <dbReference type="NCBI Taxonomy" id="419825"/>
    <lineage>
        <taxon>Bacteria</taxon>
        <taxon>Bacillati</taxon>
        <taxon>Actinomycetota</taxon>
        <taxon>Actinomycetes</taxon>
        <taxon>Micromonosporales</taxon>
        <taxon>Micromonosporaceae</taxon>
        <taxon>Micromonospora</taxon>
    </lineage>
</organism>
<evidence type="ECO:0000313" key="2">
    <source>
        <dbReference type="EMBL" id="GIJ19779.1"/>
    </source>
</evidence>
<feature type="domain" description="HTH marR-type" evidence="1">
    <location>
        <begin position="57"/>
        <end position="189"/>
    </location>
</feature>
<protein>
    <recommendedName>
        <fullName evidence="1">HTH marR-type domain-containing protein</fullName>
    </recommendedName>
</protein>
<dbReference type="Proteomes" id="UP000643165">
    <property type="component" value="Unassembled WGS sequence"/>
</dbReference>
<dbReference type="InterPro" id="IPR000835">
    <property type="entry name" value="HTH_MarR-typ"/>
</dbReference>
<accession>A0ABQ4IPF3</accession>
<name>A0ABQ4IPF3_9ACTN</name>
<dbReference type="PROSITE" id="PS50995">
    <property type="entry name" value="HTH_MARR_2"/>
    <property type="match status" value="1"/>
</dbReference>
<reference evidence="2 3" key="1">
    <citation type="submission" date="2021-01" db="EMBL/GenBank/DDBJ databases">
        <title>Whole genome shotgun sequence of Verrucosispora lutea NBRC 106530.</title>
        <authorList>
            <person name="Komaki H."/>
            <person name="Tamura T."/>
        </authorList>
    </citation>
    <scope>NUCLEOTIDE SEQUENCE [LARGE SCALE GENOMIC DNA]</scope>
    <source>
        <strain evidence="2 3">NBRC 106530</strain>
    </source>
</reference>
<dbReference type="Pfam" id="PF12802">
    <property type="entry name" value="MarR_2"/>
    <property type="match status" value="1"/>
</dbReference>
<dbReference type="PANTHER" id="PTHR33164">
    <property type="entry name" value="TRANSCRIPTIONAL REGULATOR, MARR FAMILY"/>
    <property type="match status" value="1"/>
</dbReference>
<comment type="caution">
    <text evidence="2">The sequence shown here is derived from an EMBL/GenBank/DDBJ whole genome shotgun (WGS) entry which is preliminary data.</text>
</comment>
<sequence length="198" mass="21166">MRSGGRTGTSVCGIGWFSSAVGVTTAWPGPPVASGYDSSAYRGIAAWKGGTVTDETLDQLGAALSDLHRVLRRRAVLRTGRAALPDAQVEVLRLVQRQPGISVREAAERMGTAANTVSTLVGELTTAGLLHRNRDPADRRTVRLELTELACERIVAYGQHRRELLAAALADLDPADRERLRAAVPALSRLAEHAAELP</sequence>
<dbReference type="EMBL" id="BOPB01000002">
    <property type="protein sequence ID" value="GIJ19779.1"/>
    <property type="molecule type" value="Genomic_DNA"/>
</dbReference>
<dbReference type="PANTHER" id="PTHR33164:SF103">
    <property type="entry name" value="REGULATORY PROTEIN MARR"/>
    <property type="match status" value="1"/>
</dbReference>
<dbReference type="InterPro" id="IPR039422">
    <property type="entry name" value="MarR/SlyA-like"/>
</dbReference>
<dbReference type="Gene3D" id="1.10.10.10">
    <property type="entry name" value="Winged helix-like DNA-binding domain superfamily/Winged helix DNA-binding domain"/>
    <property type="match status" value="1"/>
</dbReference>